<comment type="similarity">
    <text evidence="3 11">Belongs to the long-chain O-acyltransferase family.</text>
</comment>
<comment type="pathway">
    <text evidence="1 11">Glycerolipid metabolism; triacylglycerol biosynthesis.</text>
</comment>
<comment type="pathway">
    <text evidence="2">Lipid metabolism.</text>
</comment>
<dbReference type="InterPro" id="IPR045034">
    <property type="entry name" value="O-acyltransferase_WSD1-like"/>
</dbReference>
<evidence type="ECO:0000313" key="15">
    <source>
        <dbReference type="Proteomes" id="UP000037773"/>
    </source>
</evidence>
<name>A0A0M9X5U7_9ACTN</name>
<comment type="catalytic activity">
    <reaction evidence="10 11">
        <text>an acyl-CoA + a 1,2-diacyl-sn-glycerol = a triacyl-sn-glycerol + CoA</text>
        <dbReference type="Rhea" id="RHEA:10868"/>
        <dbReference type="ChEBI" id="CHEBI:17815"/>
        <dbReference type="ChEBI" id="CHEBI:57287"/>
        <dbReference type="ChEBI" id="CHEBI:58342"/>
        <dbReference type="ChEBI" id="CHEBI:64615"/>
        <dbReference type="EC" id="2.3.1.20"/>
    </reaction>
</comment>
<feature type="domain" description="O-acyltransferase WSD1-like N-terminal" evidence="12">
    <location>
        <begin position="6"/>
        <end position="281"/>
    </location>
</feature>
<dbReference type="PATRIC" id="fig|36816.3.peg.7135"/>
<sequence>MTADPLAPLDLAFWNIESAGHPMHLAALGVFAARSPSAAAHAADLLASRAAAVPGLRMRIRDTWQPLVLRQSLSALRRTRPAPGEPLAAALRQPLASALRRSLAFGGATREPDPGFDPLDHVRLHPPAADFHTAAGRLMGRPLQRARPPWEAHVLPGEDGLSFAVLFKFHHALADGLRALTLAAALMDPMDLPAPRPRPAEPSRGLLPDVREVPGLVRDALSDAGRALDIGAAVARSTLDMRSSPALTCAPSGTRRTAGTVIDLDDVHRIRKSAGGTVNDVLIAVVAGALRRWLDERGDGSEGVAPRALIPVSRRRPRTAHPQGNRLSGYLMRLPVGERDPLARLTQVRTAMDRNKEAGPHRGAGAVALLADHVPPLGHRLGGPLLGQAARLWFDVLVTSVPLPGFGLRLGGDPLGAVFPLAPLAPGHSLAVAVSTYRGRVHYGLVADGAAVPDLGLLARALTEEVAALTAVCDR</sequence>
<dbReference type="NCBIfam" id="TIGR02946">
    <property type="entry name" value="acyl_WS_DGAT"/>
    <property type="match status" value="1"/>
</dbReference>
<keyword evidence="8 11" id="KW-0443">Lipid metabolism</keyword>
<dbReference type="RefSeq" id="WP_030836196.1">
    <property type="nucleotide sequence ID" value="NZ_JBFBKA010000002.1"/>
</dbReference>
<keyword evidence="6 11" id="KW-0808">Transferase</keyword>
<evidence type="ECO:0000256" key="11">
    <source>
        <dbReference type="RuleBase" id="RU361241"/>
    </source>
</evidence>
<dbReference type="GO" id="GO:0001666">
    <property type="term" value="P:response to hypoxia"/>
    <property type="evidence" value="ECO:0007669"/>
    <property type="project" value="TreeGrafter"/>
</dbReference>
<proteinExistence type="inferred from homology"/>
<evidence type="ECO:0000256" key="5">
    <source>
        <dbReference type="ARBA" id="ARBA00022516"/>
    </source>
</evidence>
<evidence type="ECO:0000256" key="1">
    <source>
        <dbReference type="ARBA" id="ARBA00004771"/>
    </source>
</evidence>
<dbReference type="InterPro" id="IPR009721">
    <property type="entry name" value="O-acyltransferase_WSD1_C"/>
</dbReference>
<evidence type="ECO:0000256" key="4">
    <source>
        <dbReference type="ARBA" id="ARBA00013244"/>
    </source>
</evidence>
<evidence type="ECO:0000256" key="8">
    <source>
        <dbReference type="ARBA" id="ARBA00023098"/>
    </source>
</evidence>
<dbReference type="GO" id="GO:0005886">
    <property type="term" value="C:plasma membrane"/>
    <property type="evidence" value="ECO:0007669"/>
    <property type="project" value="TreeGrafter"/>
</dbReference>
<dbReference type="OrthoDB" id="9810950at2"/>
<evidence type="ECO:0000256" key="9">
    <source>
        <dbReference type="ARBA" id="ARBA00023315"/>
    </source>
</evidence>
<dbReference type="InterPro" id="IPR004255">
    <property type="entry name" value="O-acyltransferase_WSD1_N"/>
</dbReference>
<dbReference type="PANTHER" id="PTHR31650:SF1">
    <property type="entry name" value="WAX ESTER SYNTHASE_DIACYLGLYCEROL ACYLTRANSFERASE 4-RELATED"/>
    <property type="match status" value="1"/>
</dbReference>
<dbReference type="InterPro" id="IPR014292">
    <property type="entry name" value="Acyl_transf_WS/DGAT"/>
</dbReference>
<dbReference type="Proteomes" id="UP000037773">
    <property type="component" value="Unassembled WGS sequence"/>
</dbReference>
<dbReference type="GO" id="GO:0006071">
    <property type="term" value="P:glycerol metabolic process"/>
    <property type="evidence" value="ECO:0007669"/>
    <property type="project" value="UniProtKB-KW"/>
</dbReference>
<accession>A0A0M9X5U7</accession>
<evidence type="ECO:0000259" key="12">
    <source>
        <dbReference type="Pfam" id="PF03007"/>
    </source>
</evidence>
<dbReference type="GO" id="GO:0019432">
    <property type="term" value="P:triglyceride biosynthetic process"/>
    <property type="evidence" value="ECO:0007669"/>
    <property type="project" value="UniProtKB-UniPathway"/>
</dbReference>
<dbReference type="Pfam" id="PF06974">
    <property type="entry name" value="WS_DGAT_C"/>
    <property type="match status" value="1"/>
</dbReference>
<dbReference type="UniPathway" id="UPA00282"/>
<evidence type="ECO:0000256" key="3">
    <source>
        <dbReference type="ARBA" id="ARBA00009587"/>
    </source>
</evidence>
<evidence type="ECO:0000256" key="2">
    <source>
        <dbReference type="ARBA" id="ARBA00005189"/>
    </source>
</evidence>
<gene>
    <name evidence="14" type="ORF">ADK41_32860</name>
</gene>
<dbReference type="EC" id="2.3.1.20" evidence="4 11"/>
<comment type="caution">
    <text evidence="14">The sequence shown here is derived from an EMBL/GenBank/DDBJ whole genome shotgun (WGS) entry which is preliminary data.</text>
</comment>
<dbReference type="Pfam" id="PF03007">
    <property type="entry name" value="WS_DGAT_cat"/>
    <property type="match status" value="1"/>
</dbReference>
<keyword evidence="9 11" id="KW-0012">Acyltransferase</keyword>
<evidence type="ECO:0000313" key="14">
    <source>
        <dbReference type="EMBL" id="KOT30392.1"/>
    </source>
</evidence>
<evidence type="ECO:0000256" key="10">
    <source>
        <dbReference type="ARBA" id="ARBA00048109"/>
    </source>
</evidence>
<protein>
    <recommendedName>
        <fullName evidence="4 11">Diacylglycerol O-acyltransferase</fullName>
        <ecNumber evidence="4 11">2.3.1.20</ecNumber>
    </recommendedName>
</protein>
<organism evidence="14 15">
    <name type="scientific">Streptomyces caelestis</name>
    <dbReference type="NCBI Taxonomy" id="36816"/>
    <lineage>
        <taxon>Bacteria</taxon>
        <taxon>Bacillati</taxon>
        <taxon>Actinomycetota</taxon>
        <taxon>Actinomycetes</taxon>
        <taxon>Kitasatosporales</taxon>
        <taxon>Streptomycetaceae</taxon>
        <taxon>Streptomyces</taxon>
    </lineage>
</organism>
<reference evidence="14 15" key="1">
    <citation type="submission" date="2015-07" db="EMBL/GenBank/DDBJ databases">
        <authorList>
            <person name="Noorani M."/>
        </authorList>
    </citation>
    <scope>NUCLEOTIDE SEQUENCE [LARGE SCALE GENOMIC DNA]</scope>
    <source>
        <strain evidence="14 15">NRRL B-24567</strain>
    </source>
</reference>
<dbReference type="PANTHER" id="PTHR31650">
    <property type="entry name" value="O-ACYLTRANSFERASE (WSD1-LIKE) FAMILY PROTEIN"/>
    <property type="match status" value="1"/>
</dbReference>
<dbReference type="GO" id="GO:0071731">
    <property type="term" value="P:response to nitric oxide"/>
    <property type="evidence" value="ECO:0007669"/>
    <property type="project" value="TreeGrafter"/>
</dbReference>
<keyword evidence="5 11" id="KW-0444">Lipid biosynthesis</keyword>
<feature type="domain" description="O-acyltransferase WSD1 C-terminal" evidence="13">
    <location>
        <begin position="324"/>
        <end position="468"/>
    </location>
</feature>
<evidence type="ECO:0000256" key="6">
    <source>
        <dbReference type="ARBA" id="ARBA00022679"/>
    </source>
</evidence>
<dbReference type="GO" id="GO:0004144">
    <property type="term" value="F:diacylglycerol O-acyltransferase activity"/>
    <property type="evidence" value="ECO:0007669"/>
    <property type="project" value="UniProtKB-EC"/>
</dbReference>
<keyword evidence="15" id="KW-1185">Reference proteome</keyword>
<dbReference type="AlphaFoldDB" id="A0A0M9X5U7"/>
<evidence type="ECO:0000259" key="13">
    <source>
        <dbReference type="Pfam" id="PF06974"/>
    </source>
</evidence>
<evidence type="ECO:0000256" key="7">
    <source>
        <dbReference type="ARBA" id="ARBA00022798"/>
    </source>
</evidence>
<dbReference type="SUPFAM" id="SSF52777">
    <property type="entry name" value="CoA-dependent acyltransferases"/>
    <property type="match status" value="1"/>
</dbReference>
<keyword evidence="7 11" id="KW-0319">Glycerol metabolism</keyword>
<dbReference type="EMBL" id="LGCN01000241">
    <property type="protein sequence ID" value="KOT30392.1"/>
    <property type="molecule type" value="Genomic_DNA"/>
</dbReference>
<dbReference type="GO" id="GO:0051701">
    <property type="term" value="P:biological process involved in interaction with host"/>
    <property type="evidence" value="ECO:0007669"/>
    <property type="project" value="TreeGrafter"/>
</dbReference>